<keyword evidence="9" id="KW-0472">Membrane</keyword>
<keyword evidence="10" id="KW-0998">Cell outer membrane</keyword>
<gene>
    <name evidence="12" type="ORF">Q8A64_06055</name>
</gene>
<comment type="subunit">
    <text evidence="2">Homotrimer.</text>
</comment>
<evidence type="ECO:0000259" key="11">
    <source>
        <dbReference type="Pfam" id="PF13609"/>
    </source>
</evidence>
<dbReference type="PANTHER" id="PTHR34501:SF9">
    <property type="entry name" value="MAJOR OUTER MEMBRANE PROTEIN P.IA"/>
    <property type="match status" value="1"/>
</dbReference>
<dbReference type="Pfam" id="PF13609">
    <property type="entry name" value="Porin_4"/>
    <property type="match status" value="1"/>
</dbReference>
<dbReference type="InterPro" id="IPR002299">
    <property type="entry name" value="Porin_Neis"/>
</dbReference>
<keyword evidence="6" id="KW-0732">Signal</keyword>
<evidence type="ECO:0000313" key="13">
    <source>
        <dbReference type="Proteomes" id="UP001225596"/>
    </source>
</evidence>
<dbReference type="InterPro" id="IPR023614">
    <property type="entry name" value="Porin_dom_sf"/>
</dbReference>
<evidence type="ECO:0000256" key="4">
    <source>
        <dbReference type="ARBA" id="ARBA00022452"/>
    </source>
</evidence>
<accession>A0ABU1BLW4</accession>
<dbReference type="InterPro" id="IPR050298">
    <property type="entry name" value="Gram-neg_bact_OMP"/>
</dbReference>
<evidence type="ECO:0000256" key="7">
    <source>
        <dbReference type="ARBA" id="ARBA00023065"/>
    </source>
</evidence>
<keyword evidence="5" id="KW-0812">Transmembrane</keyword>
<sequence length="311" mass="34301">MLAAFCAAGVPVLAAAQSELSVYGYLDLGIAKESGSPARLDRGYNNWLGIRGKEQLGNGLTALFNLETRFKPDTGETERPLKALQGESTVGLTSALLGTLRFGRALTPLWHTIWMYEPWANSGFNASLAAYQTGRYSSDGIRDEELDYADFSRVSDAIFYSTPTLSGLTVHASAKIDRDVRDRRRVAGLSIDYTRSGFSGMLAYEKNANSDTIRLLGASYKFGRLTLMGSYARNRRWQETRERTYVVAATYAFGANTLRTGYGSNRENGNHKMSVGYIRHLSKRTGLYADLYRERIEGSSNGAAVGITHSF</sequence>
<dbReference type="SUPFAM" id="SSF56935">
    <property type="entry name" value="Porins"/>
    <property type="match status" value="1"/>
</dbReference>
<keyword evidence="3" id="KW-0813">Transport</keyword>
<keyword evidence="4" id="KW-1134">Transmembrane beta strand</keyword>
<evidence type="ECO:0000313" key="12">
    <source>
        <dbReference type="EMBL" id="MDQ9169972.1"/>
    </source>
</evidence>
<feature type="domain" description="Porin" evidence="11">
    <location>
        <begin position="3"/>
        <end position="295"/>
    </location>
</feature>
<comment type="caution">
    <text evidence="12">The sequence shown here is derived from an EMBL/GenBank/DDBJ whole genome shotgun (WGS) entry which is preliminary data.</text>
</comment>
<evidence type="ECO:0000256" key="3">
    <source>
        <dbReference type="ARBA" id="ARBA00022448"/>
    </source>
</evidence>
<evidence type="ECO:0000256" key="8">
    <source>
        <dbReference type="ARBA" id="ARBA00023114"/>
    </source>
</evidence>
<organism evidence="12 13">
    <name type="scientific">Keguizhuia sedimenti</name>
    <dbReference type="NCBI Taxonomy" id="3064264"/>
    <lineage>
        <taxon>Bacteria</taxon>
        <taxon>Pseudomonadati</taxon>
        <taxon>Pseudomonadota</taxon>
        <taxon>Betaproteobacteria</taxon>
        <taxon>Burkholderiales</taxon>
        <taxon>Oxalobacteraceae</taxon>
        <taxon>Keguizhuia</taxon>
    </lineage>
</organism>
<evidence type="ECO:0000256" key="1">
    <source>
        <dbReference type="ARBA" id="ARBA00004571"/>
    </source>
</evidence>
<dbReference type="PRINTS" id="PR00184">
    <property type="entry name" value="NEISSPPORIN"/>
</dbReference>
<protein>
    <submittedName>
        <fullName evidence="12">Porin</fullName>
    </submittedName>
</protein>
<dbReference type="Proteomes" id="UP001225596">
    <property type="component" value="Unassembled WGS sequence"/>
</dbReference>
<reference evidence="12 13" key="1">
    <citation type="submission" date="2023-08" db="EMBL/GenBank/DDBJ databases">
        <title>Oxalobacteraceae gen .nov., isolated from river sludge outside the plant.</title>
        <authorList>
            <person name="Zhao S.Y."/>
        </authorList>
    </citation>
    <scope>NUCLEOTIDE SEQUENCE [LARGE SCALE GENOMIC DNA]</scope>
    <source>
        <strain evidence="12 13">R-40</strain>
    </source>
</reference>
<name>A0ABU1BLW4_9BURK</name>
<dbReference type="EMBL" id="JAUYVH010000002">
    <property type="protein sequence ID" value="MDQ9169972.1"/>
    <property type="molecule type" value="Genomic_DNA"/>
</dbReference>
<dbReference type="InterPro" id="IPR033900">
    <property type="entry name" value="Gram_neg_porin_domain"/>
</dbReference>
<dbReference type="PANTHER" id="PTHR34501">
    <property type="entry name" value="PROTEIN YDDL-RELATED"/>
    <property type="match status" value="1"/>
</dbReference>
<keyword evidence="7" id="KW-0406">Ion transport</keyword>
<evidence type="ECO:0000256" key="5">
    <source>
        <dbReference type="ARBA" id="ARBA00022692"/>
    </source>
</evidence>
<comment type="subcellular location">
    <subcellularLocation>
        <location evidence="1">Cell outer membrane</location>
        <topology evidence="1">Multi-pass membrane protein</topology>
    </subcellularLocation>
</comment>
<proteinExistence type="predicted"/>
<evidence type="ECO:0000256" key="9">
    <source>
        <dbReference type="ARBA" id="ARBA00023136"/>
    </source>
</evidence>
<dbReference type="Gene3D" id="2.40.160.10">
    <property type="entry name" value="Porin"/>
    <property type="match status" value="1"/>
</dbReference>
<evidence type="ECO:0000256" key="6">
    <source>
        <dbReference type="ARBA" id="ARBA00022729"/>
    </source>
</evidence>
<evidence type="ECO:0000256" key="2">
    <source>
        <dbReference type="ARBA" id="ARBA00011233"/>
    </source>
</evidence>
<evidence type="ECO:0000256" key="10">
    <source>
        <dbReference type="ARBA" id="ARBA00023237"/>
    </source>
</evidence>
<keyword evidence="8" id="KW-0626">Porin</keyword>
<dbReference type="CDD" id="cd00342">
    <property type="entry name" value="gram_neg_porins"/>
    <property type="match status" value="1"/>
</dbReference>
<dbReference type="RefSeq" id="WP_338435892.1">
    <property type="nucleotide sequence ID" value="NZ_JAUYVH010000002.1"/>
</dbReference>
<keyword evidence="13" id="KW-1185">Reference proteome</keyword>